<keyword evidence="4" id="KW-0131">Cell cycle</keyword>
<dbReference type="PANTHER" id="PTHR22940:SF4">
    <property type="entry name" value="PROTEIN TIMELESS HOMOLOG"/>
    <property type="match status" value="1"/>
</dbReference>
<proteinExistence type="inferred from homology"/>
<dbReference type="OrthoDB" id="310853at2759"/>
<evidence type="ECO:0000259" key="8">
    <source>
        <dbReference type="Pfam" id="PF05029"/>
    </source>
</evidence>
<evidence type="ECO:0000256" key="4">
    <source>
        <dbReference type="ARBA" id="ARBA00023306"/>
    </source>
</evidence>
<evidence type="ECO:0000256" key="1">
    <source>
        <dbReference type="ARBA" id="ARBA00004123"/>
    </source>
</evidence>
<dbReference type="GO" id="GO:0000076">
    <property type="term" value="P:DNA replication checkpoint signaling"/>
    <property type="evidence" value="ECO:0007669"/>
    <property type="project" value="TreeGrafter"/>
</dbReference>
<feature type="compositionally biased region" description="Acidic residues" evidence="6">
    <location>
        <begin position="690"/>
        <end position="704"/>
    </location>
</feature>
<dbReference type="GO" id="GO:0031298">
    <property type="term" value="C:replication fork protection complex"/>
    <property type="evidence" value="ECO:0007669"/>
    <property type="project" value="TreeGrafter"/>
</dbReference>
<evidence type="ECO:0000259" key="7">
    <source>
        <dbReference type="Pfam" id="PF04821"/>
    </source>
</evidence>
<dbReference type="Proteomes" id="UP000694846">
    <property type="component" value="Unplaced"/>
</dbReference>
<feature type="compositionally biased region" description="Polar residues" evidence="6">
    <location>
        <begin position="1150"/>
        <end position="1165"/>
    </location>
</feature>
<protein>
    <submittedName>
        <fullName evidence="10">Protein timeless homolog isoform X1</fullName>
    </submittedName>
</protein>
<comment type="subcellular location">
    <subcellularLocation>
        <location evidence="1">Nucleus</location>
    </subcellularLocation>
</comment>
<dbReference type="GO" id="GO:0006281">
    <property type="term" value="P:DNA repair"/>
    <property type="evidence" value="ECO:0007669"/>
    <property type="project" value="TreeGrafter"/>
</dbReference>
<name>A0A8B8FXM3_9HEMI</name>
<dbReference type="Pfam" id="PF04821">
    <property type="entry name" value="TIMELESS"/>
    <property type="match status" value="1"/>
</dbReference>
<evidence type="ECO:0000256" key="6">
    <source>
        <dbReference type="SAM" id="MobiDB-lite"/>
    </source>
</evidence>
<feature type="compositionally biased region" description="Basic and acidic residues" evidence="6">
    <location>
        <begin position="1183"/>
        <end position="1192"/>
    </location>
</feature>
<dbReference type="GO" id="GO:0009649">
    <property type="term" value="P:entrainment of circadian clock"/>
    <property type="evidence" value="ECO:0007669"/>
    <property type="project" value="TreeGrafter"/>
</dbReference>
<feature type="compositionally biased region" description="Low complexity" evidence="6">
    <location>
        <begin position="968"/>
        <end position="981"/>
    </location>
</feature>
<dbReference type="PANTHER" id="PTHR22940">
    <property type="entry name" value="TIMEOUT/TIMELESS-2"/>
    <property type="match status" value="1"/>
</dbReference>
<keyword evidence="5" id="KW-0175">Coiled coil</keyword>
<organism evidence="9 10">
    <name type="scientific">Sipha flava</name>
    <name type="common">yellow sugarcane aphid</name>
    <dbReference type="NCBI Taxonomy" id="143950"/>
    <lineage>
        <taxon>Eukaryota</taxon>
        <taxon>Metazoa</taxon>
        <taxon>Ecdysozoa</taxon>
        <taxon>Arthropoda</taxon>
        <taxon>Hexapoda</taxon>
        <taxon>Insecta</taxon>
        <taxon>Pterygota</taxon>
        <taxon>Neoptera</taxon>
        <taxon>Paraneoptera</taxon>
        <taxon>Hemiptera</taxon>
        <taxon>Sternorrhyncha</taxon>
        <taxon>Aphidomorpha</taxon>
        <taxon>Aphidoidea</taxon>
        <taxon>Aphididae</taxon>
        <taxon>Sipha</taxon>
    </lineage>
</organism>
<accession>A0A8B8FXM3</accession>
<dbReference type="GeneID" id="112687194"/>
<dbReference type="InterPro" id="IPR044998">
    <property type="entry name" value="Timeless"/>
</dbReference>
<evidence type="ECO:0000256" key="5">
    <source>
        <dbReference type="SAM" id="Coils"/>
    </source>
</evidence>
<feature type="domain" description="Timeless C-terminal" evidence="8">
    <location>
        <begin position="1006"/>
        <end position="1089"/>
    </location>
</feature>
<dbReference type="InterPro" id="IPR006906">
    <property type="entry name" value="Timeless_N"/>
</dbReference>
<dbReference type="InterPro" id="IPR016024">
    <property type="entry name" value="ARM-type_fold"/>
</dbReference>
<dbReference type="InterPro" id="IPR007725">
    <property type="entry name" value="TIMELESS_C"/>
</dbReference>
<keyword evidence="3" id="KW-0539">Nucleus</keyword>
<dbReference type="Pfam" id="PF05029">
    <property type="entry name" value="TIMELESS_C"/>
    <property type="match status" value="1"/>
</dbReference>
<feature type="compositionally biased region" description="Basic and acidic residues" evidence="6">
    <location>
        <begin position="677"/>
        <end position="689"/>
    </location>
</feature>
<evidence type="ECO:0000313" key="10">
    <source>
        <dbReference type="RefSeq" id="XP_025415562.1"/>
    </source>
</evidence>
<evidence type="ECO:0000256" key="2">
    <source>
        <dbReference type="ARBA" id="ARBA00008174"/>
    </source>
</evidence>
<evidence type="ECO:0000313" key="9">
    <source>
        <dbReference type="Proteomes" id="UP000694846"/>
    </source>
</evidence>
<feature type="domain" description="Timeless N-terminal" evidence="7">
    <location>
        <begin position="49"/>
        <end position="306"/>
    </location>
</feature>
<gene>
    <name evidence="10" type="primary">LOC112687194</name>
</gene>
<keyword evidence="9" id="KW-1185">Reference proteome</keyword>
<dbReference type="GO" id="GO:0043111">
    <property type="term" value="P:replication fork arrest"/>
    <property type="evidence" value="ECO:0007669"/>
    <property type="project" value="TreeGrafter"/>
</dbReference>
<dbReference type="GO" id="GO:0048511">
    <property type="term" value="P:rhythmic process"/>
    <property type="evidence" value="ECO:0007669"/>
    <property type="project" value="UniProtKB-KW"/>
</dbReference>
<feature type="region of interest" description="Disordered" evidence="6">
    <location>
        <begin position="673"/>
        <end position="704"/>
    </location>
</feature>
<dbReference type="SUPFAM" id="SSF48371">
    <property type="entry name" value="ARM repeat"/>
    <property type="match status" value="1"/>
</dbReference>
<reference evidence="10" key="1">
    <citation type="submission" date="2025-08" db="UniProtKB">
        <authorList>
            <consortium name="RefSeq"/>
        </authorList>
    </citation>
    <scope>IDENTIFICATION</scope>
    <source>
        <tissue evidence="10">Whole body</tissue>
    </source>
</reference>
<feature type="coiled-coil region" evidence="5">
    <location>
        <begin position="255"/>
        <end position="289"/>
    </location>
</feature>
<dbReference type="CTD" id="41615"/>
<feature type="region of interest" description="Disordered" evidence="6">
    <location>
        <begin position="1150"/>
        <end position="1193"/>
    </location>
</feature>
<sequence length="1356" mass="159378">MHLYMVKLMYEFSYMIFYLPYFVRELSFAHPNLRSLSVLQYNTIRHQHDCFAEAIRDLIKFLRRDGDDHEIRRFLGAANIVETDLLPILVEYSDKSELFDLVIRLLVNLTTPALLIYNEQPPMEKTPRQYYLQMLLHLQKYKRAFTDVNVWKVIVDKLAAVIQAEYYEKGEEKVLSTVRLLILVRNILHVPADNDAECRPDNDANLHDQVLWAMHQSQLIDIIMYITCSDNEQQYYLHTLEIISLMLRDQNATELANASVNRSQTEKQRDEQELKLVLEKERKEKMEKIKKYSGKRHSRFGGRFVVSGMKSIGDNEMVVSSMTSNINKAFDRYKKPLKTPRNRMPLKDSGIERKSAFSVRLFLKEFCVEFLQGAYNTLMKHIRETLVRSKGQPNDESYYFWAIQFFMEFNRNYKFEIKLVSETLALNIFHFIQERIEDSREKLITDKKKIPIWSKRMHLGLKAYKELMETLLLMYQSKDPTLQSSARTILTNLFYMVEYRDLILSLINLYDEVKFSHMYLKDLIETNHVFMKLLEHIGKKQRNLIVLCKAKTKVSKKSKSLPHNTPEDDDTLWNNLSPGLKEIIEIPDLIIDATEAKPYDPISEVPMEDQKVESMRRIRILIRDKHLEDAVKLLRASREIWPEDSYFGKPGLNHDEELDILKQIFSADLGTPIGYNENREESNDRHDNENNEIDDVEEEDDDDNSCQIRMREENFEFLDFVKKFAKPKVLQSCCQLLKQFENNSTYTNHAVVRLLHRITYDCKYSALMFQASVFRVFQKIFLSKNPSHKELKNFAVFIMRKFTEVAQKNKKVFMELLFWKELKVAYEIEEGYNAVQNNKTTNWTEEQEDELHRLHEEYMRELPEEDEVTWISKNLIKQDRSRISIIKKLKQLDIIIYKKQKKTNREFTEAEIVQITQLVMEFRESSDPIRFIMNKLDVKRPKKHIIDKILELGLVGDRKELKKKKFKNTNSSNDNQSNSSDENYESDDTTQVPHHSLTSTYVLNAIKKLIDKDLKPALLWLIESLDDAAEDLDVDESDIPLLPLTDECMTAVNDKDFQDAMQILGIHKPSNIQETYWRIPGTWQANELRQRSAAIKNVIEGNFVVDNDDNMHDKCDDSSDEDVEETFNRIRKSLVQNKVIDDRETTNESLINSSNVLKESNSTHGNNSKKNSLNKRRLSSYNSDKDGSDTEKITVPMKTKKTFLKDSDEDDSDIEKMFVPIKKKKILKISDEEDSDHEKITVPKNNKETFLKDNDEENNDIEKMFVPMKKKTILLEDSDEENSDTEKITIKKQICELLEDRDEEIDDIDLESQLDENITKEIDCDKRKPSLENTDSEEEIGALKKKPKYLISGDSD</sequence>
<evidence type="ECO:0000256" key="3">
    <source>
        <dbReference type="ARBA" id="ARBA00023242"/>
    </source>
</evidence>
<feature type="region of interest" description="Disordered" evidence="6">
    <location>
        <begin position="965"/>
        <end position="992"/>
    </location>
</feature>
<dbReference type="GO" id="GO:0003677">
    <property type="term" value="F:DNA binding"/>
    <property type="evidence" value="ECO:0007669"/>
    <property type="project" value="TreeGrafter"/>
</dbReference>
<comment type="similarity">
    <text evidence="2">Belongs to the timeless family.</text>
</comment>
<dbReference type="Pfam" id="PF26019">
    <property type="entry name" value="HTH_TIMELESS"/>
    <property type="match status" value="1"/>
</dbReference>
<dbReference type="RefSeq" id="XP_025415562.1">
    <property type="nucleotide sequence ID" value="XM_025559777.1"/>
</dbReference>